<organism evidence="6 7">
    <name type="scientific">Actinomadura harenae</name>
    <dbReference type="NCBI Taxonomy" id="2483351"/>
    <lineage>
        <taxon>Bacteria</taxon>
        <taxon>Bacillati</taxon>
        <taxon>Actinomycetota</taxon>
        <taxon>Actinomycetes</taxon>
        <taxon>Streptosporangiales</taxon>
        <taxon>Thermomonosporaceae</taxon>
        <taxon>Actinomadura</taxon>
    </lineage>
</organism>
<gene>
    <name evidence="6" type="ORF">EBO15_23465</name>
</gene>
<keyword evidence="7" id="KW-1185">Reference proteome</keyword>
<evidence type="ECO:0000256" key="2">
    <source>
        <dbReference type="ARBA" id="ARBA00023125"/>
    </source>
</evidence>
<feature type="domain" description="HTH tetR-type" evidence="5">
    <location>
        <begin position="20"/>
        <end position="83"/>
    </location>
</feature>
<evidence type="ECO:0000259" key="5">
    <source>
        <dbReference type="PROSITE" id="PS50977"/>
    </source>
</evidence>
<dbReference type="Proteomes" id="UP000282674">
    <property type="component" value="Unassembled WGS sequence"/>
</dbReference>
<dbReference type="InterPro" id="IPR050109">
    <property type="entry name" value="HTH-type_TetR-like_transc_reg"/>
</dbReference>
<dbReference type="PANTHER" id="PTHR30055">
    <property type="entry name" value="HTH-TYPE TRANSCRIPTIONAL REGULATOR RUTR"/>
    <property type="match status" value="1"/>
</dbReference>
<dbReference type="Gene3D" id="1.10.357.10">
    <property type="entry name" value="Tetracycline Repressor, domain 2"/>
    <property type="match status" value="1"/>
</dbReference>
<dbReference type="GO" id="GO:0003700">
    <property type="term" value="F:DNA-binding transcription factor activity"/>
    <property type="evidence" value="ECO:0007669"/>
    <property type="project" value="TreeGrafter"/>
</dbReference>
<feature type="DNA-binding region" description="H-T-H motif" evidence="4">
    <location>
        <begin position="46"/>
        <end position="65"/>
    </location>
</feature>
<accession>A0A3M2LUT0</accession>
<dbReference type="InterPro" id="IPR004111">
    <property type="entry name" value="Repressor_TetR_C"/>
</dbReference>
<dbReference type="AlphaFoldDB" id="A0A3M2LUT0"/>
<dbReference type="PANTHER" id="PTHR30055:SF151">
    <property type="entry name" value="TRANSCRIPTIONAL REGULATORY PROTEIN"/>
    <property type="match status" value="1"/>
</dbReference>
<evidence type="ECO:0000313" key="7">
    <source>
        <dbReference type="Proteomes" id="UP000282674"/>
    </source>
</evidence>
<keyword evidence="1" id="KW-0805">Transcription regulation</keyword>
<dbReference type="OrthoDB" id="3214072at2"/>
<dbReference type="SUPFAM" id="SSF46689">
    <property type="entry name" value="Homeodomain-like"/>
    <property type="match status" value="1"/>
</dbReference>
<dbReference type="Gene3D" id="1.10.10.60">
    <property type="entry name" value="Homeodomain-like"/>
    <property type="match status" value="1"/>
</dbReference>
<evidence type="ECO:0000313" key="6">
    <source>
        <dbReference type="EMBL" id="RMI41249.1"/>
    </source>
</evidence>
<dbReference type="EMBL" id="RFFG01000044">
    <property type="protein sequence ID" value="RMI41249.1"/>
    <property type="molecule type" value="Genomic_DNA"/>
</dbReference>
<proteinExistence type="predicted"/>
<evidence type="ECO:0000256" key="3">
    <source>
        <dbReference type="ARBA" id="ARBA00023163"/>
    </source>
</evidence>
<protein>
    <submittedName>
        <fullName evidence="6">TetR/AcrR family transcriptional regulator</fullName>
    </submittedName>
</protein>
<dbReference type="GO" id="GO:0000976">
    <property type="term" value="F:transcription cis-regulatory region binding"/>
    <property type="evidence" value="ECO:0007669"/>
    <property type="project" value="TreeGrafter"/>
</dbReference>
<name>A0A3M2LUT0_9ACTN</name>
<keyword evidence="3" id="KW-0804">Transcription</keyword>
<dbReference type="Pfam" id="PF02909">
    <property type="entry name" value="TetR_C_1"/>
    <property type="match status" value="1"/>
</dbReference>
<evidence type="ECO:0000256" key="1">
    <source>
        <dbReference type="ARBA" id="ARBA00023015"/>
    </source>
</evidence>
<dbReference type="InterPro" id="IPR009057">
    <property type="entry name" value="Homeodomain-like_sf"/>
</dbReference>
<sequence length="229" mass="24294">MDPEALWLDADRPRLGRPPAHTRAEITEAAVAIADAAGPSGASAVTMRKVAAHIGAGVMSLYTYVPDRETLLELMIDHVVGERLPPPGTGDWRADVRALAHAQRTTMLAHPWLPAVLPARRTLGPNTLRVLEHALVVMAPTGLPPGGILEVFSLVTGFVASHVGYELGQRDAAAQDPATQLRYLRRAAEAGGLTTLAALLDADPTPPPPPTETGTFDRLLDRLLNGLVS</sequence>
<evidence type="ECO:0000256" key="4">
    <source>
        <dbReference type="PROSITE-ProRule" id="PRU00335"/>
    </source>
</evidence>
<dbReference type="PROSITE" id="PS50977">
    <property type="entry name" value="HTH_TETR_2"/>
    <property type="match status" value="1"/>
</dbReference>
<comment type="caution">
    <text evidence="6">The sequence shown here is derived from an EMBL/GenBank/DDBJ whole genome shotgun (WGS) entry which is preliminary data.</text>
</comment>
<dbReference type="SUPFAM" id="SSF48498">
    <property type="entry name" value="Tetracyclin repressor-like, C-terminal domain"/>
    <property type="match status" value="1"/>
</dbReference>
<keyword evidence="2 4" id="KW-0238">DNA-binding</keyword>
<dbReference type="InterPro" id="IPR001647">
    <property type="entry name" value="HTH_TetR"/>
</dbReference>
<dbReference type="InterPro" id="IPR036271">
    <property type="entry name" value="Tet_transcr_reg_TetR-rel_C_sf"/>
</dbReference>
<dbReference type="GO" id="GO:0045892">
    <property type="term" value="P:negative regulation of DNA-templated transcription"/>
    <property type="evidence" value="ECO:0007669"/>
    <property type="project" value="InterPro"/>
</dbReference>
<reference evidence="6 7" key="1">
    <citation type="submission" date="2018-10" db="EMBL/GenBank/DDBJ databases">
        <title>Isolation from soil.</title>
        <authorList>
            <person name="Hu J."/>
        </authorList>
    </citation>
    <scope>NUCLEOTIDE SEQUENCE [LARGE SCALE GENOMIC DNA]</scope>
    <source>
        <strain evidence="6 7">NEAU-Ht49</strain>
    </source>
</reference>